<gene>
    <name evidence="1" type="ORF">Vadar_029998</name>
</gene>
<protein>
    <submittedName>
        <fullName evidence="1">Uncharacterized protein</fullName>
    </submittedName>
</protein>
<evidence type="ECO:0000313" key="1">
    <source>
        <dbReference type="EMBL" id="KAH7838694.1"/>
    </source>
</evidence>
<comment type="caution">
    <text evidence="1">The sequence shown here is derived from an EMBL/GenBank/DDBJ whole genome shotgun (WGS) entry which is preliminary data.</text>
</comment>
<accession>A0ACB7XE80</accession>
<dbReference type="EMBL" id="CM037156">
    <property type="protein sequence ID" value="KAH7838694.1"/>
    <property type="molecule type" value="Genomic_DNA"/>
</dbReference>
<organism evidence="1 2">
    <name type="scientific">Vaccinium darrowii</name>
    <dbReference type="NCBI Taxonomy" id="229202"/>
    <lineage>
        <taxon>Eukaryota</taxon>
        <taxon>Viridiplantae</taxon>
        <taxon>Streptophyta</taxon>
        <taxon>Embryophyta</taxon>
        <taxon>Tracheophyta</taxon>
        <taxon>Spermatophyta</taxon>
        <taxon>Magnoliopsida</taxon>
        <taxon>eudicotyledons</taxon>
        <taxon>Gunneridae</taxon>
        <taxon>Pentapetalae</taxon>
        <taxon>asterids</taxon>
        <taxon>Ericales</taxon>
        <taxon>Ericaceae</taxon>
        <taxon>Vaccinioideae</taxon>
        <taxon>Vaccinieae</taxon>
        <taxon>Vaccinium</taxon>
    </lineage>
</organism>
<evidence type="ECO:0000313" key="2">
    <source>
        <dbReference type="Proteomes" id="UP000828048"/>
    </source>
</evidence>
<keyword evidence="2" id="KW-1185">Reference proteome</keyword>
<proteinExistence type="predicted"/>
<reference evidence="1 2" key="1">
    <citation type="journal article" date="2021" name="Hortic Res">
        <title>High-quality reference genome and annotation aids understanding of berry development for evergreen blueberry (Vaccinium darrowii).</title>
        <authorList>
            <person name="Yu J."/>
            <person name="Hulse-Kemp A.M."/>
            <person name="Babiker E."/>
            <person name="Staton M."/>
        </authorList>
    </citation>
    <scope>NUCLEOTIDE SEQUENCE [LARGE SCALE GENOMIC DNA]</scope>
    <source>
        <strain evidence="2">cv. NJ 8807/NJ 8810</strain>
        <tissue evidence="1">Young leaf</tissue>
    </source>
</reference>
<dbReference type="Proteomes" id="UP000828048">
    <property type="component" value="Chromosome 6"/>
</dbReference>
<name>A0ACB7XE80_9ERIC</name>
<sequence>MIRIRDLKSVILSPARSPVAGERRDVYAGSAVSMSPSPRALPLPSLFSKKMAVDDSATRDLRRHLRLD</sequence>